<dbReference type="CDD" id="cd18692">
    <property type="entry name" value="PIN_VapC-like"/>
    <property type="match status" value="1"/>
</dbReference>
<dbReference type="InterPro" id="IPR002716">
    <property type="entry name" value="PIN_dom"/>
</dbReference>
<dbReference type="InterPro" id="IPR029060">
    <property type="entry name" value="PIN-like_dom_sf"/>
</dbReference>
<accession>A0A0A6NZQ9</accession>
<evidence type="ECO:0000313" key="2">
    <source>
        <dbReference type="EMBL" id="OAD22974.1"/>
    </source>
</evidence>
<dbReference type="EMBL" id="LUTY01000625">
    <property type="protein sequence ID" value="OAD22974.1"/>
    <property type="molecule type" value="Genomic_DNA"/>
</dbReference>
<dbReference type="SUPFAM" id="SSF88723">
    <property type="entry name" value="PIN domain-like"/>
    <property type="match status" value="1"/>
</dbReference>
<dbReference type="PANTHER" id="PTHR38826">
    <property type="entry name" value="RIBONUCLEASE VAPC13"/>
    <property type="match status" value="1"/>
</dbReference>
<dbReference type="Pfam" id="PF01850">
    <property type="entry name" value="PIN"/>
    <property type="match status" value="1"/>
</dbReference>
<dbReference type="Gene3D" id="3.40.50.1010">
    <property type="entry name" value="5'-nuclease"/>
    <property type="match status" value="1"/>
</dbReference>
<sequence>MNDKYFFDSNIIVYLYSEDEPDKQSIAKALLKKSQPIISTQVLSELANVLRKKFKCEYTEIAAVIAQVRVACQVATITPDTIENALTLAEKYHYSFYDSQIIAVALAENCTTLYSEDLQHGQVIESMLTIQNPFLGSMKPA</sequence>
<evidence type="ECO:0000259" key="1">
    <source>
        <dbReference type="Pfam" id="PF01850"/>
    </source>
</evidence>
<reference evidence="2 3" key="1">
    <citation type="submission" date="2016-05" db="EMBL/GenBank/DDBJ databases">
        <title>Single-cell genome of chain-forming Candidatus Thiomargarita nelsonii and comparison to other large sulfur-oxidizing bacteria.</title>
        <authorList>
            <person name="Winkel M."/>
            <person name="Salman V."/>
            <person name="Woyke T."/>
            <person name="Schulz-Vogt H."/>
            <person name="Richter M."/>
            <person name="Flood B."/>
            <person name="Bailey J."/>
            <person name="Amann R."/>
            <person name="Mussmann M."/>
        </authorList>
    </citation>
    <scope>NUCLEOTIDE SEQUENCE [LARGE SCALE GENOMIC DNA]</scope>
    <source>
        <strain evidence="2 3">THI036</strain>
    </source>
</reference>
<name>A0A0A6NZQ9_9GAMM</name>
<dbReference type="InterPro" id="IPR052106">
    <property type="entry name" value="PINc/VapC_TA"/>
</dbReference>
<keyword evidence="3" id="KW-1185">Reference proteome</keyword>
<evidence type="ECO:0000313" key="3">
    <source>
        <dbReference type="Proteomes" id="UP000076962"/>
    </source>
</evidence>
<organism evidence="2 3">
    <name type="scientific">Candidatus Thiomargarita nelsonii</name>
    <dbReference type="NCBI Taxonomy" id="1003181"/>
    <lineage>
        <taxon>Bacteria</taxon>
        <taxon>Pseudomonadati</taxon>
        <taxon>Pseudomonadota</taxon>
        <taxon>Gammaproteobacteria</taxon>
        <taxon>Thiotrichales</taxon>
        <taxon>Thiotrichaceae</taxon>
        <taxon>Thiomargarita</taxon>
    </lineage>
</organism>
<dbReference type="AlphaFoldDB" id="A0A0A6NZQ9"/>
<dbReference type="PANTHER" id="PTHR38826:SF5">
    <property type="entry name" value="RIBONUCLEASE VAPC13"/>
    <property type="match status" value="1"/>
</dbReference>
<protein>
    <submittedName>
        <fullName evidence="2">PilT domain-containing protein</fullName>
    </submittedName>
</protein>
<feature type="domain" description="PIN" evidence="1">
    <location>
        <begin position="5"/>
        <end position="119"/>
    </location>
</feature>
<dbReference type="Proteomes" id="UP000076962">
    <property type="component" value="Unassembled WGS sequence"/>
</dbReference>
<gene>
    <name evidence="2" type="ORF">THIOM_001198</name>
</gene>
<proteinExistence type="predicted"/>
<comment type="caution">
    <text evidence="2">The sequence shown here is derived from an EMBL/GenBank/DDBJ whole genome shotgun (WGS) entry which is preliminary data.</text>
</comment>